<dbReference type="OrthoDB" id="982482at2"/>
<dbReference type="RefSeq" id="WP_014082788.1">
    <property type="nucleotide sequence ID" value="NZ_CBCSFI010000006.1"/>
</dbReference>
<reference evidence="1 3" key="1">
    <citation type="submission" date="2017-09" db="EMBL/GenBank/DDBJ databases">
        <title>Whole genomes of Flavobacteriaceae.</title>
        <authorList>
            <person name="Stine C."/>
            <person name="Li C."/>
            <person name="Tadesse D."/>
        </authorList>
    </citation>
    <scope>NUCLEOTIDE SEQUENCE [LARGE SCALE GENOMIC DNA]</scope>
    <source>
        <strain evidence="1 3">ATCC 35036</strain>
    </source>
</reference>
<keyword evidence="1" id="KW-0449">Lipoprotein</keyword>
<dbReference type="OMA" id="KLWYKEN"/>
<dbReference type="Proteomes" id="UP000220828">
    <property type="component" value="Unassembled WGS sequence"/>
</dbReference>
<sequence>MNLKNNYWILLLSICLFSCDKQRVFDEYESLGGTWSKNDTLKFTLPKLDKQQYYNLFLNIRCNDDYPFNNIFVLVSMTQPDGVTKVDTLEYEMANPDGSLMGEGITDVKLSKLFYKEKFQFKQNGVYKVNIQQALRKSSEVNGVKELKGITEVGFRIETLN</sequence>
<organism evidence="1 3">
    <name type="scientific">Flavobacterium branchiophilum</name>
    <dbReference type="NCBI Taxonomy" id="55197"/>
    <lineage>
        <taxon>Bacteria</taxon>
        <taxon>Pseudomonadati</taxon>
        <taxon>Bacteroidota</taxon>
        <taxon>Flavobacteriia</taxon>
        <taxon>Flavobacteriales</taxon>
        <taxon>Flavobacteriaceae</taxon>
        <taxon>Flavobacterium</taxon>
    </lineage>
</organism>
<dbReference type="InterPro" id="IPR020018">
    <property type="entry name" value="Motility-assoc_lipoprot_GldH"/>
</dbReference>
<evidence type="ECO:0000313" key="2">
    <source>
        <dbReference type="EMBL" id="TQM40642.1"/>
    </source>
</evidence>
<comment type="caution">
    <text evidence="1">The sequence shown here is derived from an EMBL/GenBank/DDBJ whole genome shotgun (WGS) entry which is preliminary data.</text>
</comment>
<dbReference type="AlphaFoldDB" id="A0A2H3KIX6"/>
<dbReference type="NCBIfam" id="TIGR03511">
    <property type="entry name" value="GldH_lipo"/>
    <property type="match status" value="1"/>
</dbReference>
<dbReference type="Proteomes" id="UP000320773">
    <property type="component" value="Unassembled WGS sequence"/>
</dbReference>
<dbReference type="EMBL" id="VFPJ01000001">
    <property type="protein sequence ID" value="TQM40642.1"/>
    <property type="molecule type" value="Genomic_DNA"/>
</dbReference>
<name>A0A2H3KIX6_9FLAO</name>
<gene>
    <name evidence="1" type="ORF">B0A77_14760</name>
    <name evidence="2" type="ORF">BC670_1544</name>
</gene>
<accession>A0A2H3KIX6</accession>
<dbReference type="Pfam" id="PF14109">
    <property type="entry name" value="GldH_lipo"/>
    <property type="match status" value="1"/>
</dbReference>
<dbReference type="EMBL" id="PCMW01000130">
    <property type="protein sequence ID" value="PDS21919.1"/>
    <property type="molecule type" value="Genomic_DNA"/>
</dbReference>
<evidence type="ECO:0000313" key="4">
    <source>
        <dbReference type="Proteomes" id="UP000320773"/>
    </source>
</evidence>
<evidence type="ECO:0000313" key="3">
    <source>
        <dbReference type="Proteomes" id="UP000220828"/>
    </source>
</evidence>
<reference evidence="2 4" key="2">
    <citation type="submission" date="2019-06" db="EMBL/GenBank/DDBJ databases">
        <title>Genomic Encyclopedia of Archaeal and Bacterial Type Strains, Phase II (KMG-II): from individual species to whole genera.</title>
        <authorList>
            <person name="Goeker M."/>
        </authorList>
    </citation>
    <scope>NUCLEOTIDE SEQUENCE [LARGE SCALE GENOMIC DNA]</scope>
    <source>
        <strain evidence="2 4">DSM 24789</strain>
    </source>
</reference>
<evidence type="ECO:0000313" key="1">
    <source>
        <dbReference type="EMBL" id="PDS21919.1"/>
    </source>
</evidence>
<proteinExistence type="predicted"/>
<protein>
    <submittedName>
        <fullName evidence="1">Gliding motility lipoprotein GldH</fullName>
    </submittedName>
    <submittedName>
        <fullName evidence="2">Protein involved in gliding motility GldH</fullName>
    </submittedName>
</protein>